<dbReference type="GO" id="GO:0050853">
    <property type="term" value="P:B cell receptor signaling pathway"/>
    <property type="evidence" value="ECO:0007669"/>
    <property type="project" value="TreeGrafter"/>
</dbReference>
<dbReference type="SUPFAM" id="SSF48726">
    <property type="entry name" value="Immunoglobulin"/>
    <property type="match status" value="1"/>
</dbReference>
<dbReference type="CTD" id="973"/>
<dbReference type="GO" id="GO:0030183">
    <property type="term" value="P:B cell differentiation"/>
    <property type="evidence" value="ECO:0007669"/>
    <property type="project" value="TreeGrafter"/>
</dbReference>
<dbReference type="InterPro" id="IPR007110">
    <property type="entry name" value="Ig-like_dom"/>
</dbReference>
<dbReference type="RefSeq" id="XP_029958779.1">
    <property type="nucleotide sequence ID" value="XM_030102919.1"/>
</dbReference>
<dbReference type="GeneID" id="115396852"/>
<evidence type="ECO:0000256" key="3">
    <source>
        <dbReference type="SAM" id="SignalP"/>
    </source>
</evidence>
<protein>
    <recommendedName>
        <fullName evidence="4">Ig-like domain-containing protein</fullName>
    </recommendedName>
</protein>
<feature type="chain" id="PRO_5025410844" description="Ig-like domain-containing protein" evidence="3">
    <location>
        <begin position="19"/>
        <end position="219"/>
    </location>
</feature>
<dbReference type="OMA" id="ADLKCCY"/>
<dbReference type="InterPro" id="IPR036179">
    <property type="entry name" value="Ig-like_dom_sf"/>
</dbReference>
<dbReference type="PANTHER" id="PTHR14334">
    <property type="entry name" value="B-CELL ANTIGEN RECEPTOR COMPLEX-ASSOCIATED PROTEIN"/>
    <property type="match status" value="1"/>
</dbReference>
<dbReference type="SMART" id="SM00409">
    <property type="entry name" value="IG"/>
    <property type="match status" value="1"/>
</dbReference>
<sequence>MLKVVLSVLCSLTVPAALQNVPLDADKPFERSAVSQEITLKCCYGSDEPVTWEKHVQGANRTVNVRFVENSDLVNISYVHTHSSRCGTLTLKSVQPNDTGLYRCLLNRTHIHTHGTYLQVYKPMKKTLNLSERTKNRILMAEGILLFLCVLVPSATILFKSKQQNEVEKKKSRKEEENIYQGLNLDECYATYDQIECTPAQGHYQDARTCNEDVDLEKP</sequence>
<feature type="transmembrane region" description="Helical" evidence="2">
    <location>
        <begin position="138"/>
        <end position="159"/>
    </location>
</feature>
<evidence type="ECO:0000259" key="4">
    <source>
        <dbReference type="PROSITE" id="PS50835"/>
    </source>
</evidence>
<dbReference type="InParanoid" id="A0A672FCQ1"/>
<dbReference type="Gene3D" id="2.60.40.10">
    <property type="entry name" value="Immunoglobulins"/>
    <property type="match status" value="1"/>
</dbReference>
<dbReference type="Ensembl" id="ENSSFAT00005004306.1">
    <property type="protein sequence ID" value="ENSSFAP00005004033.1"/>
    <property type="gene ID" value="ENSSFAG00005002729.1"/>
</dbReference>
<evidence type="ECO:0000313" key="6">
    <source>
        <dbReference type="Proteomes" id="UP000472267"/>
    </source>
</evidence>
<dbReference type="GO" id="GO:0019815">
    <property type="term" value="C:B cell receptor complex"/>
    <property type="evidence" value="ECO:0007669"/>
    <property type="project" value="TreeGrafter"/>
</dbReference>
<feature type="domain" description="Ig-like" evidence="4">
    <location>
        <begin position="1"/>
        <end position="104"/>
    </location>
</feature>
<dbReference type="PROSITE" id="PS50835">
    <property type="entry name" value="IG_LIKE"/>
    <property type="match status" value="1"/>
</dbReference>
<dbReference type="AlphaFoldDB" id="A0A672FCQ1"/>
<evidence type="ECO:0000256" key="2">
    <source>
        <dbReference type="SAM" id="Phobius"/>
    </source>
</evidence>
<keyword evidence="3" id="KW-0732">Signal</keyword>
<dbReference type="Proteomes" id="UP000472267">
    <property type="component" value="Chromosome 11"/>
</dbReference>
<feature type="signal peptide" evidence="3">
    <location>
        <begin position="1"/>
        <end position="18"/>
    </location>
</feature>
<name>A0A672FCQ1_SALFA</name>
<keyword evidence="1" id="KW-0393">Immunoglobulin domain</keyword>
<evidence type="ECO:0000313" key="5">
    <source>
        <dbReference type="Ensembl" id="ENSSFAP00005004033.1"/>
    </source>
</evidence>
<proteinExistence type="predicted"/>
<keyword evidence="6" id="KW-1185">Reference proteome</keyword>
<gene>
    <name evidence="5" type="primary">cd79a</name>
</gene>
<reference evidence="5" key="3">
    <citation type="submission" date="2025-09" db="UniProtKB">
        <authorList>
            <consortium name="Ensembl"/>
        </authorList>
    </citation>
    <scope>IDENTIFICATION</scope>
</reference>
<evidence type="ECO:0000256" key="1">
    <source>
        <dbReference type="ARBA" id="ARBA00023319"/>
    </source>
</evidence>
<reference evidence="5" key="2">
    <citation type="submission" date="2025-08" db="UniProtKB">
        <authorList>
            <consortium name="Ensembl"/>
        </authorList>
    </citation>
    <scope>IDENTIFICATION</scope>
</reference>
<keyword evidence="2" id="KW-0812">Transmembrane</keyword>
<accession>A0A672FCQ1</accession>
<dbReference type="OrthoDB" id="8915525at2759"/>
<keyword evidence="2" id="KW-0472">Membrane</keyword>
<reference evidence="5" key="1">
    <citation type="submission" date="2019-06" db="EMBL/GenBank/DDBJ databases">
        <authorList>
            <consortium name="Wellcome Sanger Institute Data Sharing"/>
        </authorList>
    </citation>
    <scope>NUCLEOTIDE SEQUENCE [LARGE SCALE GENOMIC DNA]</scope>
</reference>
<keyword evidence="2" id="KW-1133">Transmembrane helix</keyword>
<dbReference type="InterPro" id="IPR013783">
    <property type="entry name" value="Ig-like_fold"/>
</dbReference>
<dbReference type="InterPro" id="IPR003599">
    <property type="entry name" value="Ig_sub"/>
</dbReference>
<organism evidence="5 6">
    <name type="scientific">Salarias fasciatus</name>
    <name type="common">Jewelled blenny</name>
    <name type="synonym">Blennius fasciatus</name>
    <dbReference type="NCBI Taxonomy" id="181472"/>
    <lineage>
        <taxon>Eukaryota</taxon>
        <taxon>Metazoa</taxon>
        <taxon>Chordata</taxon>
        <taxon>Craniata</taxon>
        <taxon>Vertebrata</taxon>
        <taxon>Euteleostomi</taxon>
        <taxon>Actinopterygii</taxon>
        <taxon>Neopterygii</taxon>
        <taxon>Teleostei</taxon>
        <taxon>Neoteleostei</taxon>
        <taxon>Acanthomorphata</taxon>
        <taxon>Ovalentaria</taxon>
        <taxon>Blenniimorphae</taxon>
        <taxon>Blenniiformes</taxon>
        <taxon>Blennioidei</taxon>
        <taxon>Blenniidae</taxon>
        <taxon>Salariinae</taxon>
        <taxon>Salarias</taxon>
    </lineage>
</organism>
<dbReference type="GO" id="GO:0009897">
    <property type="term" value="C:external side of plasma membrane"/>
    <property type="evidence" value="ECO:0007669"/>
    <property type="project" value="TreeGrafter"/>
</dbReference>
<dbReference type="PANTHER" id="PTHR14334:SF1">
    <property type="entry name" value="B-CELL ANTIGEN RECEPTOR COMPLEX-ASSOCIATED PROTEIN ALPHA CHAIN"/>
    <property type="match status" value="1"/>
</dbReference>